<dbReference type="Proteomes" id="UP001300871">
    <property type="component" value="Unassembled WGS sequence"/>
</dbReference>
<name>A0AAW6B1A2_CLOSY</name>
<gene>
    <name evidence="1" type="ORF">PM006_16310</name>
</gene>
<accession>A0AAW6B1A2</accession>
<sequence length="90" mass="10258">MEKEILVHGAMKYRCEKCDKEWWMFLEKGIEEFGENHKPTPFTIRCKCGGMARDISGICKIPSGKYEPLPRGESYFANKPESECAVPVLG</sequence>
<reference evidence="1" key="1">
    <citation type="submission" date="2023-01" db="EMBL/GenBank/DDBJ databases">
        <title>Human gut microbiome strain richness.</title>
        <authorList>
            <person name="Chen-Liaw A."/>
        </authorList>
    </citation>
    <scope>NUCLEOTIDE SEQUENCE</scope>
    <source>
        <strain evidence="1">B1_m1001713B170214d0_201011</strain>
    </source>
</reference>
<dbReference type="EMBL" id="JAQLGM010000047">
    <property type="protein sequence ID" value="MDB2001763.1"/>
    <property type="molecule type" value="Genomic_DNA"/>
</dbReference>
<organism evidence="1 2">
    <name type="scientific">Clostridium symbiosum</name>
    <name type="common">Bacteroides symbiosus</name>
    <dbReference type="NCBI Taxonomy" id="1512"/>
    <lineage>
        <taxon>Bacteria</taxon>
        <taxon>Bacillati</taxon>
        <taxon>Bacillota</taxon>
        <taxon>Clostridia</taxon>
        <taxon>Lachnospirales</taxon>
        <taxon>Lachnospiraceae</taxon>
        <taxon>Otoolea</taxon>
    </lineage>
</organism>
<evidence type="ECO:0000313" key="2">
    <source>
        <dbReference type="Proteomes" id="UP001300871"/>
    </source>
</evidence>
<proteinExistence type="predicted"/>
<comment type="caution">
    <text evidence="1">The sequence shown here is derived from an EMBL/GenBank/DDBJ whole genome shotgun (WGS) entry which is preliminary data.</text>
</comment>
<evidence type="ECO:0000313" key="1">
    <source>
        <dbReference type="EMBL" id="MDB2001763.1"/>
    </source>
</evidence>
<dbReference type="RefSeq" id="WP_257607137.1">
    <property type="nucleotide sequence ID" value="NZ_JANKAG010000016.1"/>
</dbReference>
<dbReference type="AlphaFoldDB" id="A0AAW6B1A2"/>
<protein>
    <submittedName>
        <fullName evidence="1">Uncharacterized protein</fullName>
    </submittedName>
</protein>